<dbReference type="EMBL" id="CP137314">
    <property type="protein sequence ID" value="WQF89274.1"/>
    <property type="molecule type" value="Genomic_DNA"/>
</dbReference>
<dbReference type="PIRSF" id="PIRSF016184">
    <property type="entry name" value="PhzC_PhzF"/>
    <property type="match status" value="1"/>
</dbReference>
<sequence length="309" mass="33795">MELPYTTVDVFTDKPFEGNPLAIVTIPASVSLTQEQKQAIAREFNYSETTFVHEIADSSSSSSSERRFDIFTTHEELPFAGHPTVGTAVFLKPRGVDKLLAKAGPIAIEHTAADSVRAAIPHNTHLHQKRLRDLGPGPHSDAVKQLADAEADAPVFSIVDGMTFALIELPSLEALALAKMGPMNFRKHELLDEGWRDSFITRYYFVRLGAETLDGGRVVHRIRTRMIEPDLEDPATGSAACALSSYLSLHELAGRDLGFEITQGVEMGRRSNIYVDATVGEGPDGARRLETLHLGGKATRVMSGTIFVR</sequence>
<name>A0AAX4J157_9PEZI</name>
<organism evidence="2 3">
    <name type="scientific">Colletotrichum destructivum</name>
    <dbReference type="NCBI Taxonomy" id="34406"/>
    <lineage>
        <taxon>Eukaryota</taxon>
        <taxon>Fungi</taxon>
        <taxon>Dikarya</taxon>
        <taxon>Ascomycota</taxon>
        <taxon>Pezizomycotina</taxon>
        <taxon>Sordariomycetes</taxon>
        <taxon>Hypocreomycetidae</taxon>
        <taxon>Glomerellales</taxon>
        <taxon>Glomerellaceae</taxon>
        <taxon>Colletotrichum</taxon>
        <taxon>Colletotrichum destructivum species complex</taxon>
    </lineage>
</organism>
<protein>
    <submittedName>
        <fullName evidence="2">Phenazine biosynthesis PhzF</fullName>
    </submittedName>
</protein>
<dbReference type="GeneID" id="87950788"/>
<dbReference type="KEGG" id="cdet:87950788"/>
<evidence type="ECO:0000256" key="1">
    <source>
        <dbReference type="PIRSR" id="PIRSR016184-1"/>
    </source>
</evidence>
<feature type="active site" evidence="1">
    <location>
        <position position="48"/>
    </location>
</feature>
<evidence type="ECO:0000313" key="3">
    <source>
        <dbReference type="Proteomes" id="UP001322277"/>
    </source>
</evidence>
<dbReference type="PANTHER" id="PTHR13774">
    <property type="entry name" value="PHENAZINE BIOSYNTHESIS PROTEIN"/>
    <property type="match status" value="1"/>
</dbReference>
<gene>
    <name evidence="2" type="ORF">CDEST_14288</name>
</gene>
<dbReference type="Gene3D" id="3.10.310.10">
    <property type="entry name" value="Diaminopimelate Epimerase, Chain A, domain 1"/>
    <property type="match status" value="2"/>
</dbReference>
<dbReference type="PANTHER" id="PTHR13774:SF32">
    <property type="entry name" value="ANTISENSE-ENHANCING SEQUENCE 1"/>
    <property type="match status" value="1"/>
</dbReference>
<keyword evidence="3" id="KW-1185">Reference proteome</keyword>
<dbReference type="SUPFAM" id="SSF54506">
    <property type="entry name" value="Diaminopimelate epimerase-like"/>
    <property type="match status" value="1"/>
</dbReference>
<dbReference type="InterPro" id="IPR003719">
    <property type="entry name" value="Phenazine_PhzF-like"/>
</dbReference>
<proteinExistence type="predicted"/>
<dbReference type="Pfam" id="PF02567">
    <property type="entry name" value="PhzC-PhzF"/>
    <property type="match status" value="1"/>
</dbReference>
<dbReference type="GO" id="GO:0005737">
    <property type="term" value="C:cytoplasm"/>
    <property type="evidence" value="ECO:0007669"/>
    <property type="project" value="TreeGrafter"/>
</dbReference>
<reference evidence="3" key="1">
    <citation type="journal article" date="2023" name="bioRxiv">
        <title>Complete genome of the Medicago anthracnose fungus, Colletotrichum destructivum, reveals a mini-chromosome-like region within a core chromosome.</title>
        <authorList>
            <person name="Lapalu N."/>
            <person name="Simon A."/>
            <person name="Lu A."/>
            <person name="Plaumann P.-L."/>
            <person name="Amselem J."/>
            <person name="Pigne S."/>
            <person name="Auger A."/>
            <person name="Koch C."/>
            <person name="Dallery J.-F."/>
            <person name="O'Connell R.J."/>
        </authorList>
    </citation>
    <scope>NUCLEOTIDE SEQUENCE [LARGE SCALE GENOMIC DNA]</scope>
    <source>
        <strain evidence="3">CBS 520.97</strain>
    </source>
</reference>
<dbReference type="RefSeq" id="XP_062786495.1">
    <property type="nucleotide sequence ID" value="XM_062930444.1"/>
</dbReference>
<dbReference type="Proteomes" id="UP001322277">
    <property type="component" value="Chromosome 10"/>
</dbReference>
<accession>A0AAX4J157</accession>
<dbReference type="NCBIfam" id="TIGR00654">
    <property type="entry name" value="PhzF_family"/>
    <property type="match status" value="1"/>
</dbReference>
<dbReference type="AlphaFoldDB" id="A0AAX4J157"/>
<evidence type="ECO:0000313" key="2">
    <source>
        <dbReference type="EMBL" id="WQF89274.1"/>
    </source>
</evidence>
<dbReference type="GO" id="GO:0016853">
    <property type="term" value="F:isomerase activity"/>
    <property type="evidence" value="ECO:0007669"/>
    <property type="project" value="TreeGrafter"/>
</dbReference>